<evidence type="ECO:0008006" key="3">
    <source>
        <dbReference type="Google" id="ProtNLM"/>
    </source>
</evidence>
<dbReference type="EMBL" id="BAAAZO010000007">
    <property type="protein sequence ID" value="GAA3620665.1"/>
    <property type="molecule type" value="Genomic_DNA"/>
</dbReference>
<evidence type="ECO:0000313" key="2">
    <source>
        <dbReference type="Proteomes" id="UP001501074"/>
    </source>
</evidence>
<organism evidence="1 2">
    <name type="scientific">Kineosporia mesophila</name>
    <dbReference type="NCBI Taxonomy" id="566012"/>
    <lineage>
        <taxon>Bacteria</taxon>
        <taxon>Bacillati</taxon>
        <taxon>Actinomycetota</taxon>
        <taxon>Actinomycetes</taxon>
        <taxon>Kineosporiales</taxon>
        <taxon>Kineosporiaceae</taxon>
        <taxon>Kineosporia</taxon>
    </lineage>
</organism>
<sequence length="94" mass="10355">MWKLLFERQITVAGEPVARCTVEWIRHRLGLFGAGRHATELPLAALEMALFTNVIAGEDFAGVVHQSDAGSEHTAIRYWRVLADVRALSPSAPT</sequence>
<name>A0ABP7A0S7_9ACTN</name>
<dbReference type="Proteomes" id="UP001501074">
    <property type="component" value="Unassembled WGS sequence"/>
</dbReference>
<reference evidence="2" key="1">
    <citation type="journal article" date="2019" name="Int. J. Syst. Evol. Microbiol.">
        <title>The Global Catalogue of Microorganisms (GCM) 10K type strain sequencing project: providing services to taxonomists for standard genome sequencing and annotation.</title>
        <authorList>
            <consortium name="The Broad Institute Genomics Platform"/>
            <consortium name="The Broad Institute Genome Sequencing Center for Infectious Disease"/>
            <person name="Wu L."/>
            <person name="Ma J."/>
        </authorList>
    </citation>
    <scope>NUCLEOTIDE SEQUENCE [LARGE SCALE GENOMIC DNA]</scope>
    <source>
        <strain evidence="2">JCM 16902</strain>
    </source>
</reference>
<accession>A0ABP7A0S7</accession>
<keyword evidence="2" id="KW-1185">Reference proteome</keyword>
<comment type="caution">
    <text evidence="1">The sequence shown here is derived from an EMBL/GenBank/DDBJ whole genome shotgun (WGS) entry which is preliminary data.</text>
</comment>
<dbReference type="RefSeq" id="WP_231489467.1">
    <property type="nucleotide sequence ID" value="NZ_BAAAZO010000007.1"/>
</dbReference>
<proteinExistence type="predicted"/>
<gene>
    <name evidence="1" type="ORF">GCM10022223_41920</name>
</gene>
<evidence type="ECO:0000313" key="1">
    <source>
        <dbReference type="EMBL" id="GAA3620665.1"/>
    </source>
</evidence>
<protein>
    <recommendedName>
        <fullName evidence="3">Transposase</fullName>
    </recommendedName>
</protein>